<evidence type="ECO:0000313" key="6">
    <source>
        <dbReference type="EMBL" id="BDU73037.1"/>
    </source>
</evidence>
<dbReference type="GO" id="GO:0003700">
    <property type="term" value="F:DNA-binding transcription factor activity"/>
    <property type="evidence" value="ECO:0007669"/>
    <property type="project" value="InterPro"/>
</dbReference>
<dbReference type="Pfam" id="PF12833">
    <property type="entry name" value="HTH_18"/>
    <property type="match status" value="1"/>
</dbReference>
<dbReference type="PANTHER" id="PTHR43280:SF32">
    <property type="entry name" value="TRANSCRIPTIONAL REGULATORY PROTEIN"/>
    <property type="match status" value="1"/>
</dbReference>
<dbReference type="Gene3D" id="1.10.10.60">
    <property type="entry name" value="Homeodomain-like"/>
    <property type="match status" value="1"/>
</dbReference>
<dbReference type="KEGG" id="msil:METEAL_22110"/>
<dbReference type="InterPro" id="IPR009057">
    <property type="entry name" value="Homeodomain-like_sf"/>
</dbReference>
<dbReference type="InterPro" id="IPR020449">
    <property type="entry name" value="Tscrpt_reg_AraC-type_HTH"/>
</dbReference>
<dbReference type="SMART" id="SM00342">
    <property type="entry name" value="HTH_ARAC"/>
    <property type="match status" value="1"/>
</dbReference>
<dbReference type="InterPro" id="IPR014710">
    <property type="entry name" value="RmlC-like_jellyroll"/>
</dbReference>
<proteinExistence type="predicted"/>
<gene>
    <name evidence="6" type="primary">hpaA</name>
    <name evidence="6" type="ORF">METEAL_22110</name>
</gene>
<dbReference type="AlphaFoldDB" id="A0AA48GS77"/>
<dbReference type="PRINTS" id="PR00032">
    <property type="entry name" value="HTHARAC"/>
</dbReference>
<dbReference type="SUPFAM" id="SSF46689">
    <property type="entry name" value="Homeodomain-like"/>
    <property type="match status" value="1"/>
</dbReference>
<keyword evidence="2" id="KW-0238">DNA-binding</keyword>
<dbReference type="EMBL" id="AP027080">
    <property type="protein sequence ID" value="BDU73037.1"/>
    <property type="molecule type" value="Genomic_DNA"/>
</dbReference>
<feature type="compositionally biased region" description="Low complexity" evidence="4">
    <location>
        <begin position="302"/>
        <end position="314"/>
    </location>
</feature>
<evidence type="ECO:0000256" key="3">
    <source>
        <dbReference type="ARBA" id="ARBA00023163"/>
    </source>
</evidence>
<evidence type="ECO:0000256" key="2">
    <source>
        <dbReference type="ARBA" id="ARBA00023125"/>
    </source>
</evidence>
<dbReference type="PROSITE" id="PS00041">
    <property type="entry name" value="HTH_ARAC_FAMILY_1"/>
    <property type="match status" value="1"/>
</dbReference>
<dbReference type="GO" id="GO:0043565">
    <property type="term" value="F:sequence-specific DNA binding"/>
    <property type="evidence" value="ECO:0007669"/>
    <property type="project" value="InterPro"/>
</dbReference>
<protein>
    <submittedName>
        <fullName evidence="6">4-hydroxyphenylacetate catabolism regulatory protein HpaA</fullName>
    </submittedName>
</protein>
<dbReference type="Gene3D" id="2.60.120.10">
    <property type="entry name" value="Jelly Rolls"/>
    <property type="match status" value="1"/>
</dbReference>
<evidence type="ECO:0000256" key="4">
    <source>
        <dbReference type="SAM" id="MobiDB-lite"/>
    </source>
</evidence>
<dbReference type="PROSITE" id="PS01124">
    <property type="entry name" value="HTH_ARAC_FAMILY_2"/>
    <property type="match status" value="1"/>
</dbReference>
<accession>A0AA48GS77</accession>
<name>A0AA48GS77_9BACT</name>
<feature type="region of interest" description="Disordered" evidence="4">
    <location>
        <begin position="276"/>
        <end position="314"/>
    </location>
</feature>
<keyword evidence="1" id="KW-0805">Transcription regulation</keyword>
<keyword evidence="7" id="KW-1185">Reference proteome</keyword>
<dbReference type="InterPro" id="IPR037923">
    <property type="entry name" value="HTH-like"/>
</dbReference>
<sequence length="314" mass="34551">MPRTALSIFPLTEVRNLRFQCSEPALHSHPFHQIFVLTRGGGTQTMHGETVTFKAPWVLVIPRGQAHLYLPSAESEGWSIGFTDEYLPPGSTLLASNAFPAGGVALATPDIAERLCGLARILHEGEGEASGSCPTVQFHVLAAFLQLLHHACQSQKPADRSLPLADHLLFQRFTRLLDEAYRSRWEVGRFARELRCSQRKLATICQLTLGKSPHAALEERRMIEARRMLTQGAESVQQIALDLGFEDPSYFAKAFRRVVGETPTDYRNQRMGLNPEWAGNYPPAPRKCQGSGGHPAGRGAGARKASADAVFAEN</sequence>
<evidence type="ECO:0000259" key="5">
    <source>
        <dbReference type="PROSITE" id="PS01124"/>
    </source>
</evidence>
<feature type="compositionally biased region" description="Gly residues" evidence="4">
    <location>
        <begin position="290"/>
        <end position="300"/>
    </location>
</feature>
<keyword evidence="3" id="KW-0804">Transcription</keyword>
<dbReference type="Proteomes" id="UP001238179">
    <property type="component" value="Chromosome"/>
</dbReference>
<evidence type="ECO:0000256" key="1">
    <source>
        <dbReference type="ARBA" id="ARBA00023015"/>
    </source>
</evidence>
<dbReference type="InterPro" id="IPR018060">
    <property type="entry name" value="HTH_AraC"/>
</dbReference>
<reference evidence="7" key="1">
    <citation type="journal article" date="2023" name="Int. J. Syst. Evol. Microbiol.">
        <title>Mesoterricola silvestris gen. nov., sp. nov., Mesoterricola sediminis sp. nov., Geothrix oryzae sp. nov., Geothrix edaphica sp. nov., Geothrix rubra sp. nov., and Geothrix limicola sp. nov., six novel members of Acidobacteriota isolated from soils.</title>
        <authorList>
            <person name="Itoh H."/>
            <person name="Sugisawa Y."/>
            <person name="Mise K."/>
            <person name="Xu Z."/>
            <person name="Kuniyasu M."/>
            <person name="Ushijima N."/>
            <person name="Kawano K."/>
            <person name="Kobayashi E."/>
            <person name="Shiratori Y."/>
            <person name="Masuda Y."/>
            <person name="Senoo K."/>
        </authorList>
    </citation>
    <scope>NUCLEOTIDE SEQUENCE [LARGE SCALE GENOMIC DNA]</scope>
    <source>
        <strain evidence="7">W79</strain>
    </source>
</reference>
<dbReference type="SUPFAM" id="SSF51215">
    <property type="entry name" value="Regulatory protein AraC"/>
    <property type="match status" value="1"/>
</dbReference>
<organism evidence="6 7">
    <name type="scientific">Mesoterricola silvestris</name>
    <dbReference type="NCBI Taxonomy" id="2927979"/>
    <lineage>
        <taxon>Bacteria</taxon>
        <taxon>Pseudomonadati</taxon>
        <taxon>Acidobacteriota</taxon>
        <taxon>Holophagae</taxon>
        <taxon>Holophagales</taxon>
        <taxon>Holophagaceae</taxon>
        <taxon>Mesoterricola</taxon>
    </lineage>
</organism>
<dbReference type="PANTHER" id="PTHR43280">
    <property type="entry name" value="ARAC-FAMILY TRANSCRIPTIONAL REGULATOR"/>
    <property type="match status" value="1"/>
</dbReference>
<dbReference type="RefSeq" id="WP_316411681.1">
    <property type="nucleotide sequence ID" value="NZ_AP027080.1"/>
</dbReference>
<evidence type="ECO:0000313" key="7">
    <source>
        <dbReference type="Proteomes" id="UP001238179"/>
    </source>
</evidence>
<feature type="domain" description="HTH araC/xylS-type" evidence="5">
    <location>
        <begin position="171"/>
        <end position="269"/>
    </location>
</feature>
<dbReference type="InterPro" id="IPR018062">
    <property type="entry name" value="HTH_AraC-typ_CS"/>
</dbReference>